<dbReference type="AlphaFoldDB" id="A0A7W7WQB8"/>
<protein>
    <submittedName>
        <fullName evidence="2">Uncharacterized protein</fullName>
    </submittedName>
</protein>
<dbReference type="Proteomes" id="UP000578819">
    <property type="component" value="Unassembled WGS sequence"/>
</dbReference>
<proteinExistence type="predicted"/>
<evidence type="ECO:0000313" key="2">
    <source>
        <dbReference type="EMBL" id="MBB4959327.1"/>
    </source>
</evidence>
<evidence type="ECO:0000313" key="3">
    <source>
        <dbReference type="Proteomes" id="UP000578819"/>
    </source>
</evidence>
<reference evidence="2 3" key="1">
    <citation type="submission" date="2020-08" db="EMBL/GenBank/DDBJ databases">
        <title>Sequencing the genomes of 1000 actinobacteria strains.</title>
        <authorList>
            <person name="Klenk H.-P."/>
        </authorList>
    </citation>
    <scope>NUCLEOTIDE SEQUENCE [LARGE SCALE GENOMIC DNA]</scope>
    <source>
        <strain evidence="2 3">DSM 45886</strain>
    </source>
</reference>
<organism evidence="2 3">
    <name type="scientific">Micromonospora polyrhachis</name>
    <dbReference type="NCBI Taxonomy" id="1282883"/>
    <lineage>
        <taxon>Bacteria</taxon>
        <taxon>Bacillati</taxon>
        <taxon>Actinomycetota</taxon>
        <taxon>Actinomycetes</taxon>
        <taxon>Micromonosporales</taxon>
        <taxon>Micromonosporaceae</taxon>
        <taxon>Micromonospora</taxon>
    </lineage>
</organism>
<feature type="region of interest" description="Disordered" evidence="1">
    <location>
        <begin position="1"/>
        <end position="21"/>
    </location>
</feature>
<sequence>MLDFGTSGMISPQSRSSPEANARAIRMMTRWPMRQILVGQFQKSDAIVLKGYTAQRQRQHTGA</sequence>
<name>A0A7W7WQB8_9ACTN</name>
<feature type="compositionally biased region" description="Polar residues" evidence="1">
    <location>
        <begin position="8"/>
        <end position="19"/>
    </location>
</feature>
<evidence type="ECO:0000256" key="1">
    <source>
        <dbReference type="SAM" id="MobiDB-lite"/>
    </source>
</evidence>
<dbReference type="EMBL" id="JACHJW010000001">
    <property type="protein sequence ID" value="MBB4959327.1"/>
    <property type="molecule type" value="Genomic_DNA"/>
</dbReference>
<dbReference type="RefSeq" id="WP_246446545.1">
    <property type="nucleotide sequence ID" value="NZ_JACHJW010000001.1"/>
</dbReference>
<keyword evidence="3" id="KW-1185">Reference proteome</keyword>
<accession>A0A7W7WQB8</accession>
<comment type="caution">
    <text evidence="2">The sequence shown here is derived from an EMBL/GenBank/DDBJ whole genome shotgun (WGS) entry which is preliminary data.</text>
</comment>
<gene>
    <name evidence="2" type="ORF">FHR38_003060</name>
</gene>